<dbReference type="Proteomes" id="UP000028042">
    <property type="component" value="Unassembled WGS sequence"/>
</dbReference>
<dbReference type="PATRIC" id="fig|1262449.3.peg.3055"/>
<name>A0A0H3J5G1_CLOPA</name>
<dbReference type="eggNOG" id="COG4187">
    <property type="taxonomic scope" value="Bacteria"/>
</dbReference>
<protein>
    <submittedName>
        <fullName evidence="1">Uncharacterized protein</fullName>
    </submittedName>
</protein>
<dbReference type="KEGG" id="cpat:CLPA_c31700"/>
<evidence type="ECO:0000313" key="3">
    <source>
        <dbReference type="EMBL" id="KRU14750.1"/>
    </source>
</evidence>
<dbReference type="KEGG" id="cpae:CPAST_c31700"/>
<dbReference type="EMBL" id="JPGY02000001">
    <property type="protein sequence ID" value="KRU14750.1"/>
    <property type="molecule type" value="Genomic_DNA"/>
</dbReference>
<dbReference type="GeneID" id="93075278"/>
<dbReference type="SUPFAM" id="SSF53187">
    <property type="entry name" value="Zn-dependent exopeptidases"/>
    <property type="match status" value="1"/>
</dbReference>
<evidence type="ECO:0000313" key="4">
    <source>
        <dbReference type="Proteomes" id="UP000028042"/>
    </source>
</evidence>
<dbReference type="EMBL" id="CP009268">
    <property type="protein sequence ID" value="AJA53224.1"/>
    <property type="molecule type" value="Genomic_DNA"/>
</dbReference>
<organism evidence="1 5">
    <name type="scientific">Clostridium pasteurianum DSM 525 = ATCC 6013</name>
    <dbReference type="NCBI Taxonomy" id="1262449"/>
    <lineage>
        <taxon>Bacteria</taxon>
        <taxon>Bacillati</taxon>
        <taxon>Bacillota</taxon>
        <taxon>Clostridia</taxon>
        <taxon>Eubacteriales</taxon>
        <taxon>Clostridiaceae</taxon>
        <taxon>Clostridium</taxon>
    </lineage>
</organism>
<gene>
    <name evidence="1" type="ORF">CLPA_c31700</name>
    <name evidence="2" type="ORF">CP6013_00015</name>
    <name evidence="3" type="ORF">CP6013_04009</name>
</gene>
<keyword evidence="5" id="KW-1185">Reference proteome</keyword>
<dbReference type="EMBL" id="JPGY02000001">
    <property type="protein sequence ID" value="KRU10768.1"/>
    <property type="molecule type" value="Genomic_DNA"/>
</dbReference>
<reference evidence="2" key="2">
    <citation type="submission" date="2015-10" db="EMBL/GenBank/DDBJ databases">
        <title>Improved Draft Genome Sequence of Clostridium pasteurianum Strain ATCC 6013 (DSM 525) Using a Hybrid Next-Generation Sequencing Approach.</title>
        <authorList>
            <person name="Pyne M.E."/>
            <person name="Utturkar S.M."/>
            <person name="Brown S.D."/>
            <person name="Moo-Young M."/>
            <person name="Chung D.A."/>
            <person name="Chou P.C."/>
        </authorList>
    </citation>
    <scope>NUCLEOTIDE SEQUENCE</scope>
    <source>
        <strain evidence="2">ATCC 6013</strain>
    </source>
</reference>
<evidence type="ECO:0000313" key="5">
    <source>
        <dbReference type="Proteomes" id="UP000030905"/>
    </source>
</evidence>
<proteinExistence type="predicted"/>
<dbReference type="RefSeq" id="WP_003446621.1">
    <property type="nucleotide sequence ID" value="NZ_ANZB01000012.1"/>
</dbReference>
<accession>A0A0H3J5G1</accession>
<reference evidence="2 4" key="3">
    <citation type="journal article" name="Genome Announc.">
        <title>Improved Draft Genome Sequence of Clostridium pasteurianum Strain ATCC 6013 (DSM 525) Using a Hybrid Next-Generation Sequencing Approach.</title>
        <authorList>
            <person name="Pyne M.E."/>
            <person name="Utturkar S."/>
            <person name="Brown S.D."/>
            <person name="Moo-Young M."/>
            <person name="Chung D.A."/>
            <person name="Chou C.P."/>
        </authorList>
    </citation>
    <scope>NUCLEOTIDE SEQUENCE [LARGE SCALE GENOMIC DNA]</scope>
    <source>
        <strain evidence="2 4">ATCC 6013</strain>
    </source>
</reference>
<dbReference type="AlphaFoldDB" id="A0A0H3J5G1"/>
<reference evidence="1 5" key="1">
    <citation type="journal article" date="2015" name="Genome Announc.">
        <title>Complete Genome Sequence of the Nitrogen-Fixing and Solvent-Producing Clostridium pasteurianum DSM 525.</title>
        <authorList>
            <person name="Poehlein A."/>
            <person name="Grosse-Honebrink A."/>
            <person name="Zhang Y."/>
            <person name="Minton N.P."/>
            <person name="Daniel R."/>
        </authorList>
    </citation>
    <scope>NUCLEOTIDE SEQUENCE [LARGE SCALE GENOMIC DNA]</scope>
    <source>
        <strain evidence="1">DSM 525</strain>
        <strain evidence="5">DSM 525 / ATCC 6013</strain>
    </source>
</reference>
<dbReference type="Proteomes" id="UP000030905">
    <property type="component" value="Chromosome"/>
</dbReference>
<evidence type="ECO:0000313" key="1">
    <source>
        <dbReference type="EMBL" id="AJA53224.1"/>
    </source>
</evidence>
<sequence>MNNLAEEIEKLSLDLVNIPSVNGTEGEKNIADKIYKYIKEVEYFKRHKQYCFQVPLINDSYERINVFAIIIANNIDVR</sequence>
<evidence type="ECO:0000313" key="2">
    <source>
        <dbReference type="EMBL" id="KRU10768.1"/>
    </source>
</evidence>